<comment type="caution">
    <text evidence="2">The sequence shown here is derived from an EMBL/GenBank/DDBJ whole genome shotgun (WGS) entry which is preliminary data.</text>
</comment>
<keyword evidence="3" id="KW-1185">Reference proteome</keyword>
<feature type="region of interest" description="Disordered" evidence="1">
    <location>
        <begin position="1"/>
        <end position="29"/>
    </location>
</feature>
<dbReference type="EMBL" id="JAUSQZ010000001">
    <property type="protein sequence ID" value="MDP9830666.1"/>
    <property type="molecule type" value="Genomic_DNA"/>
</dbReference>
<reference evidence="2 3" key="1">
    <citation type="submission" date="2023-07" db="EMBL/GenBank/DDBJ databases">
        <title>Sequencing the genomes of 1000 actinobacteria strains.</title>
        <authorList>
            <person name="Klenk H.-P."/>
        </authorList>
    </citation>
    <scope>NUCLEOTIDE SEQUENCE [LARGE SCALE GENOMIC DNA]</scope>
    <source>
        <strain evidence="2 3">DSM 44388</strain>
    </source>
</reference>
<dbReference type="RefSeq" id="WP_307249731.1">
    <property type="nucleotide sequence ID" value="NZ_JAUSQZ010000001.1"/>
</dbReference>
<evidence type="ECO:0000313" key="3">
    <source>
        <dbReference type="Proteomes" id="UP001235712"/>
    </source>
</evidence>
<proteinExistence type="predicted"/>
<dbReference type="Proteomes" id="UP001235712">
    <property type="component" value="Unassembled WGS sequence"/>
</dbReference>
<organism evidence="2 3">
    <name type="scientific">Kineosporia succinea</name>
    <dbReference type="NCBI Taxonomy" id="84632"/>
    <lineage>
        <taxon>Bacteria</taxon>
        <taxon>Bacillati</taxon>
        <taxon>Actinomycetota</taxon>
        <taxon>Actinomycetes</taxon>
        <taxon>Kineosporiales</taxon>
        <taxon>Kineosporiaceae</taxon>
        <taxon>Kineosporia</taxon>
    </lineage>
</organism>
<evidence type="ECO:0000256" key="1">
    <source>
        <dbReference type="SAM" id="MobiDB-lite"/>
    </source>
</evidence>
<sequence length="61" mass="6315">MRSSQTFTVEQDVPRRRSPGGATTSGELDLPLVALTHELLALLTAPAAPGDAEPSRASSLA</sequence>
<accession>A0ABT9PD73</accession>
<protein>
    <recommendedName>
        <fullName evidence="4">FXSXX-COOH protein</fullName>
    </recommendedName>
</protein>
<name>A0ABT9PD73_9ACTN</name>
<evidence type="ECO:0008006" key="4">
    <source>
        <dbReference type="Google" id="ProtNLM"/>
    </source>
</evidence>
<evidence type="ECO:0000313" key="2">
    <source>
        <dbReference type="EMBL" id="MDP9830666.1"/>
    </source>
</evidence>
<gene>
    <name evidence="2" type="ORF">J2S57_006415</name>
</gene>